<gene>
    <name evidence="1" type="ordered locus">NT01EI_1326</name>
</gene>
<proteinExistence type="predicted"/>
<evidence type="ECO:0000313" key="1">
    <source>
        <dbReference type="EMBL" id="ACR68519.1"/>
    </source>
</evidence>
<dbReference type="HOGENOM" id="CLU_212023_0_0_6"/>
<dbReference type="EMBL" id="CP001600">
    <property type="protein sequence ID" value="ACR68519.1"/>
    <property type="molecule type" value="Genomic_DNA"/>
</dbReference>
<reference evidence="1 2" key="2">
    <citation type="journal article" date="2012" name="J. Bacteriol.">
        <title>Genome Sequence of Edwardsiella ictaluri 93-146, a Strain Associated with a Natural Channel Catfish Outbreak of Enteric Septicemia of Catfish.</title>
        <authorList>
            <person name="Williams M.L."/>
            <person name="Gillaspy A.F."/>
            <person name="Dyer D.W."/>
            <person name="Thune R.L."/>
            <person name="Waldbieser G.C."/>
            <person name="Schuster S.C."/>
            <person name="Gipson J."/>
            <person name="Zaitshik J."/>
            <person name="Landry C."/>
            <person name="Banes M.M."/>
            <person name="Lawrence M.L."/>
        </authorList>
    </citation>
    <scope>NUCLEOTIDE SEQUENCE [LARGE SCALE GENOMIC DNA]</scope>
    <source>
        <strain evidence="1 2">93-146</strain>
    </source>
</reference>
<name>C5BD24_EDWI9</name>
<protein>
    <submittedName>
        <fullName evidence="1">Uncharacterized protein</fullName>
    </submittedName>
</protein>
<organism evidence="1 2">
    <name type="scientific">Edwardsiella ictaluri (strain 93-146)</name>
    <dbReference type="NCBI Taxonomy" id="634503"/>
    <lineage>
        <taxon>Bacteria</taxon>
        <taxon>Pseudomonadati</taxon>
        <taxon>Pseudomonadota</taxon>
        <taxon>Gammaproteobacteria</taxon>
        <taxon>Enterobacterales</taxon>
        <taxon>Hafniaceae</taxon>
        <taxon>Edwardsiella</taxon>
    </lineage>
</organism>
<reference evidence="2" key="1">
    <citation type="submission" date="2009-03" db="EMBL/GenBank/DDBJ databases">
        <title>Complete genome sequence of Edwardsiella ictaluri 93-146.</title>
        <authorList>
            <person name="Williams M.L."/>
            <person name="Gillaspy A.F."/>
            <person name="Dyer D.W."/>
            <person name="Thune R.L."/>
            <person name="Waldbieser G.C."/>
            <person name="Schuster S.C."/>
            <person name="Gipson J."/>
            <person name="Zaitshik J."/>
            <person name="Landry C."/>
            <person name="Lawrence M.L."/>
        </authorList>
    </citation>
    <scope>NUCLEOTIDE SEQUENCE [LARGE SCALE GENOMIC DNA]</scope>
    <source>
        <strain evidence="2">93-146</strain>
    </source>
</reference>
<dbReference type="Proteomes" id="UP000001485">
    <property type="component" value="Chromosome"/>
</dbReference>
<accession>C5BD24</accession>
<dbReference type="KEGG" id="eic:NT01EI_1326"/>
<dbReference type="AlphaFoldDB" id="C5BD24"/>
<evidence type="ECO:0000313" key="2">
    <source>
        <dbReference type="Proteomes" id="UP000001485"/>
    </source>
</evidence>
<sequence>MTTGRIIAKGAVAVKGGYHHPRAFGHNKINMLIYLAIYNKKSDMTRYMTKSPLKFP</sequence>